<protein>
    <submittedName>
        <fullName evidence="2">Uncharacterized protein</fullName>
    </submittedName>
</protein>
<name>A0A6L5JZF1_RHOTE</name>
<dbReference type="Proteomes" id="UP000480275">
    <property type="component" value="Unassembled WGS sequence"/>
</dbReference>
<organism evidence="2 3">
    <name type="scientific">Rhodocyclus tenuis</name>
    <name type="common">Rhodospirillum tenue</name>
    <dbReference type="NCBI Taxonomy" id="1066"/>
    <lineage>
        <taxon>Bacteria</taxon>
        <taxon>Pseudomonadati</taxon>
        <taxon>Pseudomonadota</taxon>
        <taxon>Betaproteobacteria</taxon>
        <taxon>Rhodocyclales</taxon>
        <taxon>Rhodocyclaceae</taxon>
        <taxon>Rhodocyclus</taxon>
    </lineage>
</organism>
<dbReference type="AlphaFoldDB" id="A0A6L5JZF1"/>
<feature type="compositionally biased region" description="Basic and acidic residues" evidence="1">
    <location>
        <begin position="349"/>
        <end position="362"/>
    </location>
</feature>
<feature type="region of interest" description="Disordered" evidence="1">
    <location>
        <begin position="1"/>
        <end position="28"/>
    </location>
</feature>
<evidence type="ECO:0000313" key="2">
    <source>
        <dbReference type="EMBL" id="MQY52451.1"/>
    </source>
</evidence>
<accession>A0A6L5JZF1</accession>
<evidence type="ECO:0000256" key="1">
    <source>
        <dbReference type="SAM" id="MobiDB-lite"/>
    </source>
</evidence>
<dbReference type="EMBL" id="WIXJ01000010">
    <property type="protein sequence ID" value="MQY52451.1"/>
    <property type="molecule type" value="Genomic_DNA"/>
</dbReference>
<feature type="compositionally biased region" description="Polar residues" evidence="1">
    <location>
        <begin position="1"/>
        <end position="19"/>
    </location>
</feature>
<comment type="caution">
    <text evidence="2">The sequence shown here is derived from an EMBL/GenBank/DDBJ whole genome shotgun (WGS) entry which is preliminary data.</text>
</comment>
<gene>
    <name evidence="2" type="ORF">GHK24_11770</name>
</gene>
<sequence>MPTSVLSSTFASFPPSTGMSGTGIDEMPTFPSLTPDDRIWRIDWFGDCAYPAAVRRYSQPSIKVVLSPLRGDVVDREALLRPEGTDLLQSREIWAPISALPILSIGDLWQHGRRIDSPDYQVETFKQLSITPATASFVKAGLAIEEQFLLPLAAHPWHRQHTQSYCVAITLDERRRLLIPCIELIRFYFGSSSNLLQRLFTAPLRDEALWSSKHFNPDTRHLHLVLAHRLSGLSASDIGRIAASAYAWRAAAGIHSSCQKAAADRRPVYPYTGFPFEGCTELVASGIWLPVGDLDNATFVAWRLRSCSHPFPFRSLSYEAGDRRARYPARGADSPGEKCFPSAGRSNARKVEAKDGDPDATRPQRVASFVRQVRFPDLVRKQVWREKIEAMPQANVLLRLADGSLQQVACGESDRATDARGLDLRDGSGDESEARRSDVLPWFVQTGLKMIASDASLAPPGATVKVVCPEGRTEAVFSFPVVINEDGEIDSDLFFTGVDGRVRQRRGCFVEVRLQGANPRILLIFEGRTREERPQVV</sequence>
<feature type="region of interest" description="Disordered" evidence="1">
    <location>
        <begin position="327"/>
        <end position="362"/>
    </location>
</feature>
<proteinExistence type="predicted"/>
<evidence type="ECO:0000313" key="3">
    <source>
        <dbReference type="Proteomes" id="UP000480275"/>
    </source>
</evidence>
<dbReference type="OrthoDB" id="6736327at2"/>
<reference evidence="2 3" key="1">
    <citation type="submission" date="2019-10" db="EMBL/GenBank/DDBJ databases">
        <title>Whole-genome sequence of the purple nonsulfur photosynthetic bacterium Rhodocyclus tenuis.</title>
        <authorList>
            <person name="Kyndt J.A."/>
            <person name="Meyer T.E."/>
        </authorList>
    </citation>
    <scope>NUCLEOTIDE SEQUENCE [LARGE SCALE GENOMIC DNA]</scope>
    <source>
        <strain evidence="2 3">DSM 110</strain>
    </source>
</reference>